<keyword evidence="1" id="KW-0472">Membrane</keyword>
<proteinExistence type="predicted"/>
<evidence type="ECO:0000256" key="1">
    <source>
        <dbReference type="SAM" id="Phobius"/>
    </source>
</evidence>
<reference evidence="2 3" key="1">
    <citation type="submission" date="2020-03" db="EMBL/GenBank/DDBJ databases">
        <title>Two novel Motilibacter sp.</title>
        <authorList>
            <person name="Liu S."/>
        </authorList>
    </citation>
    <scope>NUCLEOTIDE SEQUENCE [LARGE SCALE GENOMIC DNA]</scope>
    <source>
        <strain evidence="2 3">E257</strain>
    </source>
</reference>
<comment type="caution">
    <text evidence="2">The sequence shown here is derived from an EMBL/GenBank/DDBJ whole genome shotgun (WGS) entry which is preliminary data.</text>
</comment>
<sequence length="122" mass="11317">MASVVGAQVLASEDSLATALAIGGLAGTVAAGLLLLGLPVALIAERAIGMSSAVVLLSAHALLGGAAGSLYAVVESVAIGSDGLGPVLGIGGALLAVVARVGGSAALAGLRVVARAGGAEPR</sequence>
<dbReference type="Proteomes" id="UP000800981">
    <property type="component" value="Unassembled WGS sequence"/>
</dbReference>
<evidence type="ECO:0000313" key="3">
    <source>
        <dbReference type="Proteomes" id="UP000800981"/>
    </source>
</evidence>
<keyword evidence="1" id="KW-1133">Transmembrane helix</keyword>
<feature type="transmembrane region" description="Helical" evidence="1">
    <location>
        <begin position="54"/>
        <end position="74"/>
    </location>
</feature>
<name>A0ABX0H0T8_9ACTN</name>
<dbReference type="RefSeq" id="WP_166283860.1">
    <property type="nucleotide sequence ID" value="NZ_JAANNP010000031.1"/>
</dbReference>
<evidence type="ECO:0008006" key="4">
    <source>
        <dbReference type="Google" id="ProtNLM"/>
    </source>
</evidence>
<evidence type="ECO:0000313" key="2">
    <source>
        <dbReference type="EMBL" id="NHC15449.1"/>
    </source>
</evidence>
<gene>
    <name evidence="2" type="ORF">G9H71_16850</name>
</gene>
<protein>
    <recommendedName>
        <fullName evidence="4">MFS transporter</fullName>
    </recommendedName>
</protein>
<keyword evidence="3" id="KW-1185">Reference proteome</keyword>
<accession>A0ABX0H0T8</accession>
<dbReference type="EMBL" id="JAANNP010000031">
    <property type="protein sequence ID" value="NHC15449.1"/>
    <property type="molecule type" value="Genomic_DNA"/>
</dbReference>
<feature type="transmembrane region" description="Helical" evidence="1">
    <location>
        <begin position="86"/>
        <end position="113"/>
    </location>
</feature>
<keyword evidence="1" id="KW-0812">Transmembrane</keyword>
<feature type="transmembrane region" description="Helical" evidence="1">
    <location>
        <begin position="20"/>
        <end position="42"/>
    </location>
</feature>
<organism evidence="2 3">
    <name type="scientific">Motilibacter deserti</name>
    <dbReference type="NCBI Taxonomy" id="2714956"/>
    <lineage>
        <taxon>Bacteria</taxon>
        <taxon>Bacillati</taxon>
        <taxon>Actinomycetota</taxon>
        <taxon>Actinomycetes</taxon>
        <taxon>Motilibacterales</taxon>
        <taxon>Motilibacteraceae</taxon>
        <taxon>Motilibacter</taxon>
    </lineage>
</organism>